<reference evidence="1" key="1">
    <citation type="submission" date="2019-04" db="EMBL/GenBank/DDBJ databases">
        <title>Evolution of Biomass-Degrading Anaerobic Consortia Revealed by Metagenomics.</title>
        <authorList>
            <person name="Peng X."/>
        </authorList>
    </citation>
    <scope>NUCLEOTIDE SEQUENCE</scope>
    <source>
        <strain evidence="1">SIG14</strain>
    </source>
</reference>
<accession>A0A8T3VLP6</accession>
<organism evidence="1 2">
    <name type="scientific">Methanobrevibacter olleyae</name>
    <dbReference type="NCBI Taxonomy" id="294671"/>
    <lineage>
        <taxon>Archaea</taxon>
        <taxon>Methanobacteriati</taxon>
        <taxon>Methanobacteriota</taxon>
        <taxon>Methanomada group</taxon>
        <taxon>Methanobacteria</taxon>
        <taxon>Methanobacteriales</taxon>
        <taxon>Methanobacteriaceae</taxon>
        <taxon>Methanobrevibacter</taxon>
    </lineage>
</organism>
<gene>
    <name evidence="1" type="ORF">E7Z75_00190</name>
</gene>
<evidence type="ECO:0000313" key="1">
    <source>
        <dbReference type="EMBL" id="MBE6511557.1"/>
    </source>
</evidence>
<protein>
    <submittedName>
        <fullName evidence="1">Uncharacterized protein</fullName>
    </submittedName>
</protein>
<comment type="caution">
    <text evidence="1">The sequence shown here is derived from an EMBL/GenBank/DDBJ whole genome shotgun (WGS) entry which is preliminary data.</text>
</comment>
<dbReference type="EMBL" id="SUTG01000001">
    <property type="protein sequence ID" value="MBE6511557.1"/>
    <property type="molecule type" value="Genomic_DNA"/>
</dbReference>
<proteinExistence type="predicted"/>
<sequence>MKDIFNPGLFEPRINEGKELAIMEKYNPYSGIKVQFGFSPDDNFFKTIFRIAQKGLVIQGWNDDCSDLRIPWNDIAGVSTYESFWSPLTLVINLKDGREGYIFFDNWSTTNTHIHLIRGISRIILAKIDEESE</sequence>
<dbReference type="Proteomes" id="UP000732619">
    <property type="component" value="Unassembled WGS sequence"/>
</dbReference>
<name>A0A8T3VLP6_METOL</name>
<evidence type="ECO:0000313" key="2">
    <source>
        <dbReference type="Proteomes" id="UP000732619"/>
    </source>
</evidence>
<dbReference type="AlphaFoldDB" id="A0A8T3VLP6"/>